<keyword evidence="3 6" id="KW-0560">Oxidoreductase</keyword>
<keyword evidence="6" id="KW-0503">Monooxygenase</keyword>
<keyword evidence="5 6" id="KW-0349">Heme</keyword>
<keyword evidence="4 5" id="KW-0408">Iron</keyword>
<dbReference type="PANTHER" id="PTHR46300">
    <property type="entry name" value="P450, PUTATIVE (EUROFUNG)-RELATED-RELATED"/>
    <property type="match status" value="1"/>
</dbReference>
<dbReference type="InterPro" id="IPR001128">
    <property type="entry name" value="Cyt_P450"/>
</dbReference>
<evidence type="ECO:0000256" key="5">
    <source>
        <dbReference type="PIRSR" id="PIRSR602401-1"/>
    </source>
</evidence>
<name>A0A6G1KKG1_9PLEO</name>
<dbReference type="Gene3D" id="1.10.630.10">
    <property type="entry name" value="Cytochrome P450"/>
    <property type="match status" value="1"/>
</dbReference>
<evidence type="ECO:0000313" key="7">
    <source>
        <dbReference type="EMBL" id="KAF2713324.1"/>
    </source>
</evidence>
<dbReference type="PRINTS" id="PR00385">
    <property type="entry name" value="P450"/>
</dbReference>
<comment type="similarity">
    <text evidence="1 6">Belongs to the cytochrome P450 family.</text>
</comment>
<dbReference type="AlphaFoldDB" id="A0A6G1KKG1"/>
<dbReference type="InterPro" id="IPR050364">
    <property type="entry name" value="Cytochrome_P450_fung"/>
</dbReference>
<dbReference type="InterPro" id="IPR017972">
    <property type="entry name" value="Cyt_P450_CS"/>
</dbReference>
<dbReference type="Pfam" id="PF00067">
    <property type="entry name" value="p450"/>
    <property type="match status" value="1"/>
</dbReference>
<proteinExistence type="inferred from homology"/>
<dbReference type="GO" id="GO:0020037">
    <property type="term" value="F:heme binding"/>
    <property type="evidence" value="ECO:0007669"/>
    <property type="project" value="InterPro"/>
</dbReference>
<dbReference type="EMBL" id="MU005765">
    <property type="protein sequence ID" value="KAF2713324.1"/>
    <property type="molecule type" value="Genomic_DNA"/>
</dbReference>
<evidence type="ECO:0000256" key="6">
    <source>
        <dbReference type="RuleBase" id="RU000461"/>
    </source>
</evidence>
<comment type="cofactor">
    <cofactor evidence="5">
        <name>heme</name>
        <dbReference type="ChEBI" id="CHEBI:30413"/>
    </cofactor>
</comment>
<sequence>MRISSVLDQWSDEYGPIYGINIFGNNHIWLSDDNIANELLSKRGALHQDRPSLHQLEDSQNAPEYLPLLGYNEAWRRQRKLVTQVMAESVRTRHHNIPYLELPQMLSELLSSPEDYQDHLENYTSRVICRLSYGDAEHFAQIRAGSHGLIQAISPAKHITNIIPQLKWLPMWMSPWKKEEARRHADERVFFLHTVAVLVDQMSAGTARWSYLQQCLENKTEAGISDMECSYIVGMIGLAGVLTTSTAMMTYLLAMSLYPEWQTRLQNEVDTVCGDRMPELSDAPQMPLLRAVVMEIMRWRPIVPSDIPHQTTEDDVYDGYFIPKGSYIHPSPWAITRDTSMFPEPELFNPDRWLSPEYPSYKEPLTEFPSIRNFTSFGYGRRICMGMNLTENEFFLAMGGMAWAMTISKKKDVDGREISIPHHDYSQYLISRPENFNFQVKPRSEKRGIQVEDHRRAAKALLDAPLKAERQEVSEKLVRVA</sequence>
<dbReference type="InterPro" id="IPR002401">
    <property type="entry name" value="Cyt_P450_E_grp-I"/>
</dbReference>
<dbReference type="GO" id="GO:0016705">
    <property type="term" value="F:oxidoreductase activity, acting on paired donors, with incorporation or reduction of molecular oxygen"/>
    <property type="evidence" value="ECO:0007669"/>
    <property type="project" value="InterPro"/>
</dbReference>
<dbReference type="GO" id="GO:0004497">
    <property type="term" value="F:monooxygenase activity"/>
    <property type="evidence" value="ECO:0007669"/>
    <property type="project" value="UniProtKB-KW"/>
</dbReference>
<dbReference type="Proteomes" id="UP000799428">
    <property type="component" value="Unassembled WGS sequence"/>
</dbReference>
<dbReference type="OrthoDB" id="1470350at2759"/>
<evidence type="ECO:0000256" key="2">
    <source>
        <dbReference type="ARBA" id="ARBA00022723"/>
    </source>
</evidence>
<dbReference type="GO" id="GO:0005506">
    <property type="term" value="F:iron ion binding"/>
    <property type="evidence" value="ECO:0007669"/>
    <property type="project" value="InterPro"/>
</dbReference>
<protein>
    <submittedName>
        <fullName evidence="7">Cytochrome P450</fullName>
    </submittedName>
</protein>
<keyword evidence="2 5" id="KW-0479">Metal-binding</keyword>
<dbReference type="SUPFAM" id="SSF48264">
    <property type="entry name" value="Cytochrome P450"/>
    <property type="match status" value="1"/>
</dbReference>
<evidence type="ECO:0000256" key="3">
    <source>
        <dbReference type="ARBA" id="ARBA00023002"/>
    </source>
</evidence>
<evidence type="ECO:0000256" key="4">
    <source>
        <dbReference type="ARBA" id="ARBA00023004"/>
    </source>
</evidence>
<evidence type="ECO:0000313" key="8">
    <source>
        <dbReference type="Proteomes" id="UP000799428"/>
    </source>
</evidence>
<reference evidence="7" key="1">
    <citation type="journal article" date="2020" name="Stud. Mycol.">
        <title>101 Dothideomycetes genomes: a test case for predicting lifestyles and emergence of pathogens.</title>
        <authorList>
            <person name="Haridas S."/>
            <person name="Albert R."/>
            <person name="Binder M."/>
            <person name="Bloem J."/>
            <person name="Labutti K."/>
            <person name="Salamov A."/>
            <person name="Andreopoulos B."/>
            <person name="Baker S."/>
            <person name="Barry K."/>
            <person name="Bills G."/>
            <person name="Bluhm B."/>
            <person name="Cannon C."/>
            <person name="Castanera R."/>
            <person name="Culley D."/>
            <person name="Daum C."/>
            <person name="Ezra D."/>
            <person name="Gonzalez J."/>
            <person name="Henrissat B."/>
            <person name="Kuo A."/>
            <person name="Liang C."/>
            <person name="Lipzen A."/>
            <person name="Lutzoni F."/>
            <person name="Magnuson J."/>
            <person name="Mondo S."/>
            <person name="Nolan M."/>
            <person name="Ohm R."/>
            <person name="Pangilinan J."/>
            <person name="Park H.-J."/>
            <person name="Ramirez L."/>
            <person name="Alfaro M."/>
            <person name="Sun H."/>
            <person name="Tritt A."/>
            <person name="Yoshinaga Y."/>
            <person name="Zwiers L.-H."/>
            <person name="Turgeon B."/>
            <person name="Goodwin S."/>
            <person name="Spatafora J."/>
            <person name="Crous P."/>
            <person name="Grigoriev I."/>
        </authorList>
    </citation>
    <scope>NUCLEOTIDE SEQUENCE</scope>
    <source>
        <strain evidence="7">CBS 279.74</strain>
    </source>
</reference>
<dbReference type="PROSITE" id="PS00086">
    <property type="entry name" value="CYTOCHROME_P450"/>
    <property type="match status" value="1"/>
</dbReference>
<keyword evidence="8" id="KW-1185">Reference proteome</keyword>
<accession>A0A6G1KKG1</accession>
<feature type="binding site" description="axial binding residue" evidence="5">
    <location>
        <position position="384"/>
    </location>
    <ligand>
        <name>heme</name>
        <dbReference type="ChEBI" id="CHEBI:30413"/>
    </ligand>
    <ligandPart>
        <name>Fe</name>
        <dbReference type="ChEBI" id="CHEBI:18248"/>
    </ligandPart>
</feature>
<dbReference type="PRINTS" id="PR00463">
    <property type="entry name" value="EP450I"/>
</dbReference>
<organism evidence="7 8">
    <name type="scientific">Pleomassaria siparia CBS 279.74</name>
    <dbReference type="NCBI Taxonomy" id="1314801"/>
    <lineage>
        <taxon>Eukaryota</taxon>
        <taxon>Fungi</taxon>
        <taxon>Dikarya</taxon>
        <taxon>Ascomycota</taxon>
        <taxon>Pezizomycotina</taxon>
        <taxon>Dothideomycetes</taxon>
        <taxon>Pleosporomycetidae</taxon>
        <taxon>Pleosporales</taxon>
        <taxon>Pleomassariaceae</taxon>
        <taxon>Pleomassaria</taxon>
    </lineage>
</organism>
<gene>
    <name evidence="7" type="ORF">K504DRAFT_479146</name>
</gene>
<dbReference type="CDD" id="cd11065">
    <property type="entry name" value="CYP64-like"/>
    <property type="match status" value="1"/>
</dbReference>
<evidence type="ECO:0000256" key="1">
    <source>
        <dbReference type="ARBA" id="ARBA00010617"/>
    </source>
</evidence>
<dbReference type="InterPro" id="IPR036396">
    <property type="entry name" value="Cyt_P450_sf"/>
</dbReference>
<dbReference type="PANTHER" id="PTHR46300:SF8">
    <property type="entry name" value="CYTOCHROME P450 2E1"/>
    <property type="match status" value="1"/>
</dbReference>